<dbReference type="RefSeq" id="WP_092410706.1">
    <property type="nucleotide sequence ID" value="NZ_FOVF01000042.1"/>
</dbReference>
<dbReference type="Gene3D" id="1.10.1130.10">
    <property type="entry name" value="Flavocytochrome C3, Chain A"/>
    <property type="match status" value="1"/>
</dbReference>
<dbReference type="OrthoDB" id="9779283at2"/>
<proteinExistence type="predicted"/>
<keyword evidence="2" id="KW-0732">Signal</keyword>
<dbReference type="SUPFAM" id="SSF48695">
    <property type="entry name" value="Multiheme cytochromes"/>
    <property type="match status" value="1"/>
</dbReference>
<dbReference type="AlphaFoldDB" id="A0A1I5AST3"/>
<evidence type="ECO:0000256" key="1">
    <source>
        <dbReference type="SAM" id="Phobius"/>
    </source>
</evidence>
<protein>
    <submittedName>
        <fullName evidence="3">Uncharacterized protein</fullName>
    </submittedName>
</protein>
<feature type="chain" id="PRO_5011601454" evidence="2">
    <location>
        <begin position="34"/>
        <end position="661"/>
    </location>
</feature>
<dbReference type="STRING" id="578942.SAMN05216289_14217"/>
<organism evidence="3 4">
    <name type="scientific">Dokdonella immobilis</name>
    <dbReference type="NCBI Taxonomy" id="578942"/>
    <lineage>
        <taxon>Bacteria</taxon>
        <taxon>Pseudomonadati</taxon>
        <taxon>Pseudomonadota</taxon>
        <taxon>Gammaproteobacteria</taxon>
        <taxon>Lysobacterales</taxon>
        <taxon>Rhodanobacteraceae</taxon>
        <taxon>Dokdonella</taxon>
    </lineage>
</organism>
<sequence>MERIDPKANRRAHMRLVLAMALAQVAWSGLAGALPVPATLRDFHLSGTQVGDAHADAFQSPQQCAACHAQTGSSAEPLASWKGSLMANGGRDPLFFAQLATANQDVANVGYFCLRCHVPMAVVSGHAEVADGSTLDARDREGVDCHFCHAMVDPRYQPGASPPRDLAVLDALDSVPAHTGNAMFVLDPDGVRRGPRTDAEPSHELLVSPYHRSSALCGTCHDVGNVAVSRQADGSYRYNALDTPPESEDLASHFPLERTFSEWKLSAFAAGGVDMAGRFGGEGGGIVSTCQDCHMPVREGRACRFGPTRTDLRSHDFAGASSWVLDIIGRYYADDPAVDQDALAVGMAAANDMLGRAATLELQQDPGGMLRARVINETGHKLPTGHIEGRRAWVQVRLLDAAGQLLREYGGYDAMTAELDESGTVVYEMAVGLSDAAAAATGLAPGRTTHMALADTIVKDTRIPPRGFHNAAYAAAGAPAVGRAYADGQYWDDPRFWIPVSAARAEVSVLYQTVTRHYIEALRETNQSDHWGQTLHDLWDDSGRAAPIAMASSVLALDVFTRGDFDGDGDVDTLDAQRFGACLAGTTDSALCGAGDFNGDGQIDCSDATALVAAWSGPQPAPIFDACGGTPIRFIPTLTPQLLAALTLLLVAMAGLRLRRR</sequence>
<dbReference type="Gene3D" id="1.10.1330.10">
    <property type="entry name" value="Dockerin domain"/>
    <property type="match status" value="1"/>
</dbReference>
<gene>
    <name evidence="3" type="ORF">SAMN05216289_14217</name>
</gene>
<evidence type="ECO:0000313" key="4">
    <source>
        <dbReference type="Proteomes" id="UP000198575"/>
    </source>
</evidence>
<evidence type="ECO:0000256" key="2">
    <source>
        <dbReference type="SAM" id="SignalP"/>
    </source>
</evidence>
<dbReference type="InterPro" id="IPR036439">
    <property type="entry name" value="Dockerin_dom_sf"/>
</dbReference>
<keyword evidence="4" id="KW-1185">Reference proteome</keyword>
<dbReference type="InterPro" id="IPR002105">
    <property type="entry name" value="Dockerin_1_rpt"/>
</dbReference>
<dbReference type="Proteomes" id="UP000198575">
    <property type="component" value="Unassembled WGS sequence"/>
</dbReference>
<dbReference type="SUPFAM" id="SSF63446">
    <property type="entry name" value="Type I dockerin domain"/>
    <property type="match status" value="1"/>
</dbReference>
<dbReference type="GO" id="GO:0004553">
    <property type="term" value="F:hydrolase activity, hydrolyzing O-glycosyl compounds"/>
    <property type="evidence" value="ECO:0007669"/>
    <property type="project" value="InterPro"/>
</dbReference>
<reference evidence="3 4" key="1">
    <citation type="submission" date="2016-10" db="EMBL/GenBank/DDBJ databases">
        <authorList>
            <person name="de Groot N.N."/>
        </authorList>
    </citation>
    <scope>NUCLEOTIDE SEQUENCE [LARGE SCALE GENOMIC DNA]</scope>
    <source>
        <strain evidence="3 4">CGMCC 1.7659</strain>
    </source>
</reference>
<accession>A0A1I5AST3</accession>
<name>A0A1I5AST3_9GAMM</name>
<dbReference type="InterPro" id="IPR036280">
    <property type="entry name" value="Multihaem_cyt_sf"/>
</dbReference>
<evidence type="ECO:0000313" key="3">
    <source>
        <dbReference type="EMBL" id="SFN65460.1"/>
    </source>
</evidence>
<dbReference type="Pfam" id="PF00404">
    <property type="entry name" value="Dockerin_1"/>
    <property type="match status" value="1"/>
</dbReference>
<feature type="signal peptide" evidence="2">
    <location>
        <begin position="1"/>
        <end position="33"/>
    </location>
</feature>
<dbReference type="EMBL" id="FOVF01000042">
    <property type="protein sequence ID" value="SFN65460.1"/>
    <property type="molecule type" value="Genomic_DNA"/>
</dbReference>
<keyword evidence="1" id="KW-0472">Membrane</keyword>
<keyword evidence="1" id="KW-1133">Transmembrane helix</keyword>
<dbReference type="GO" id="GO:0000272">
    <property type="term" value="P:polysaccharide catabolic process"/>
    <property type="evidence" value="ECO:0007669"/>
    <property type="project" value="InterPro"/>
</dbReference>
<feature type="transmembrane region" description="Helical" evidence="1">
    <location>
        <begin position="638"/>
        <end position="658"/>
    </location>
</feature>
<keyword evidence="1" id="KW-0812">Transmembrane</keyword>